<gene>
    <name evidence="2" type="ORF">L2299_13420</name>
</gene>
<sequence length="713" mass="76444">MEPFVGNDYRKRVLAAVEKRGGPSESDSFELYDLPIEEAERLDDAAVAARLDEVWAFWQKQRDHPKYRILVARLVAEHDERSAPLRHKTGRIAEARAVSTRRELRDQQRFELLDNAIARLNERYGGVPRSKRAGLDEIGAMGGLDPAEIATRLRRHRIVDDAPPASAEPAPPRVSLSAQQRGQIADLLAEFDRLRDGDPTPTLLTLLHLDTDAAPDRGVIESRAVALNERARELAAGRFRAVLDELLVHVHDVLLSDPVLAQEYRQSVVDAVTDHLRPRVRAAVLVEDELGAQDHEFLLDEARTRGLGTRDARTVIAGLAAEFGAAVSPPAGPSAGPPPSAAPPTPPKRLWENDLRAARAALRDGLPVRARAAIADARAGAGDDAAALRQIAAVADEVERVIAQAVADSRRARDLADEMRHVAALELLEDVFRRARDIDRLPDSGGSLQARLEASRDIVAQAGEIARSASASNPASLTAAAEMRRRITDHEGLNSAATVLTVEPPSNVRFVAESGAITVSWDPSATESVTYRVVRIGFDGSTRTLGRTAGTELSDGSRPDPVPPVYEVTAVLAGNQSAPARSDAAPAPAAPASATTAPQPPAIPHPDDPPPITAVRVDADTVRFEWPAGVTEAMVVIRADAAPEHPADPAAVASKITNTRYQIDDGYPIPANVPRPCHVAVASCRRNPQGQLDVASSFGPSARAHAPATDIGR</sequence>
<protein>
    <submittedName>
        <fullName evidence="2">Ig-like domain repeat protein</fullName>
    </submittedName>
</protein>
<feature type="region of interest" description="Disordered" evidence="1">
    <location>
        <begin position="328"/>
        <end position="349"/>
    </location>
</feature>
<evidence type="ECO:0000313" key="2">
    <source>
        <dbReference type="EMBL" id="MDF6102058.1"/>
    </source>
</evidence>
<feature type="compositionally biased region" description="Low complexity" evidence="1">
    <location>
        <begin position="577"/>
        <end position="597"/>
    </location>
</feature>
<reference evidence="2" key="1">
    <citation type="journal article" date="2022" name="Data Brief">
        <title>Draft genome sequence data of Gordonia hongkongensis strain EUFUS-Z928 isolated from the octocoral Eunicea fusca.</title>
        <authorList>
            <person name="Sanchez-Suarez J."/>
            <person name="Diaz L."/>
            <person name="Melo-Bolivar J."/>
            <person name="Villamil L."/>
        </authorList>
    </citation>
    <scope>NUCLEOTIDE SEQUENCE</scope>
    <source>
        <strain evidence="2">EUFUS-Z928</strain>
    </source>
</reference>
<feature type="region of interest" description="Disordered" evidence="1">
    <location>
        <begin position="692"/>
        <end position="713"/>
    </location>
</feature>
<evidence type="ECO:0000256" key="1">
    <source>
        <dbReference type="SAM" id="MobiDB-lite"/>
    </source>
</evidence>
<dbReference type="RefSeq" id="WP_277243863.1">
    <property type="nucleotide sequence ID" value="NZ_JAKJLQ010000009.1"/>
</dbReference>
<keyword evidence="3" id="KW-1185">Reference proteome</keyword>
<name>A0ABT6BVS4_9ACTN</name>
<evidence type="ECO:0000313" key="3">
    <source>
        <dbReference type="Proteomes" id="UP001152308"/>
    </source>
</evidence>
<feature type="region of interest" description="Disordered" evidence="1">
    <location>
        <begin position="577"/>
        <end position="613"/>
    </location>
</feature>
<dbReference type="EMBL" id="JAKJLQ010000009">
    <property type="protein sequence ID" value="MDF6102058.1"/>
    <property type="molecule type" value="Genomic_DNA"/>
</dbReference>
<proteinExistence type="predicted"/>
<dbReference type="Proteomes" id="UP001152308">
    <property type="component" value="Unassembled WGS sequence"/>
</dbReference>
<feature type="compositionally biased region" description="Pro residues" evidence="1">
    <location>
        <begin position="330"/>
        <end position="347"/>
    </location>
</feature>
<reference evidence="2" key="2">
    <citation type="submission" date="2022-01" db="EMBL/GenBank/DDBJ databases">
        <authorList>
            <person name="Sanchez-Suarez J."/>
            <person name="Villamil L."/>
            <person name="Diaz L.E."/>
        </authorList>
    </citation>
    <scope>NUCLEOTIDE SEQUENCE</scope>
    <source>
        <strain evidence="2">EUFUS-Z928</strain>
    </source>
</reference>
<accession>A0ABT6BVS4</accession>
<organism evidence="2 3">
    <name type="scientific">Gordonia hongkongensis</name>
    <dbReference type="NCBI Taxonomy" id="1701090"/>
    <lineage>
        <taxon>Bacteria</taxon>
        <taxon>Bacillati</taxon>
        <taxon>Actinomycetota</taxon>
        <taxon>Actinomycetes</taxon>
        <taxon>Mycobacteriales</taxon>
        <taxon>Gordoniaceae</taxon>
        <taxon>Gordonia</taxon>
    </lineage>
</organism>
<comment type="caution">
    <text evidence="2">The sequence shown here is derived from an EMBL/GenBank/DDBJ whole genome shotgun (WGS) entry which is preliminary data.</text>
</comment>
<feature type="compositionally biased region" description="Pro residues" evidence="1">
    <location>
        <begin position="598"/>
        <end position="612"/>
    </location>
</feature>
<feature type="region of interest" description="Disordered" evidence="1">
    <location>
        <begin position="542"/>
        <end position="563"/>
    </location>
</feature>